<evidence type="ECO:0000256" key="1">
    <source>
        <dbReference type="ARBA" id="ARBA00004389"/>
    </source>
</evidence>
<evidence type="ECO:0000313" key="13">
    <source>
        <dbReference type="Proteomes" id="UP000824782"/>
    </source>
</evidence>
<evidence type="ECO:0000256" key="5">
    <source>
        <dbReference type="ARBA" id="ARBA00022692"/>
    </source>
</evidence>
<keyword evidence="5 11" id="KW-0812">Transmembrane</keyword>
<keyword evidence="8 11" id="KW-1133">Transmembrane helix</keyword>
<evidence type="ECO:0000256" key="3">
    <source>
        <dbReference type="ARBA" id="ARBA00011034"/>
    </source>
</evidence>
<evidence type="ECO:0000256" key="6">
    <source>
        <dbReference type="ARBA" id="ARBA00022824"/>
    </source>
</evidence>
<dbReference type="Proteomes" id="UP000824782">
    <property type="component" value="Unassembled WGS sequence"/>
</dbReference>
<keyword evidence="4" id="KW-0963">Cytoplasm</keyword>
<feature type="region of interest" description="Disordered" evidence="10">
    <location>
        <begin position="172"/>
        <end position="239"/>
    </location>
</feature>
<gene>
    <name evidence="12" type="ORF">GDO81_009436</name>
</gene>
<dbReference type="GO" id="GO:0036513">
    <property type="term" value="C:Derlin-1 retrotranslocation complex"/>
    <property type="evidence" value="ECO:0007669"/>
    <property type="project" value="TreeGrafter"/>
</dbReference>
<evidence type="ECO:0000256" key="10">
    <source>
        <dbReference type="SAM" id="MobiDB-lite"/>
    </source>
</evidence>
<dbReference type="PANTHER" id="PTHR28621:SF1">
    <property type="entry name" value="SELENOPROTEIN S"/>
    <property type="match status" value="1"/>
</dbReference>
<evidence type="ECO:0000256" key="8">
    <source>
        <dbReference type="ARBA" id="ARBA00022989"/>
    </source>
</evidence>
<evidence type="ECO:0000256" key="2">
    <source>
        <dbReference type="ARBA" id="ARBA00004496"/>
    </source>
</evidence>
<dbReference type="AlphaFoldDB" id="A0AAV7BQW1"/>
<dbReference type="GO" id="GO:0030968">
    <property type="term" value="P:endoplasmic reticulum unfolded protein response"/>
    <property type="evidence" value="ECO:0007669"/>
    <property type="project" value="TreeGrafter"/>
</dbReference>
<dbReference type="Gene3D" id="6.10.250.2950">
    <property type="match status" value="1"/>
</dbReference>
<proteinExistence type="inferred from homology"/>
<keyword evidence="6" id="KW-0256">Endoplasmic reticulum</keyword>
<dbReference type="EMBL" id="WNYA01000004">
    <property type="protein sequence ID" value="KAG8575082.1"/>
    <property type="molecule type" value="Genomic_DNA"/>
</dbReference>
<dbReference type="PANTHER" id="PTHR28621">
    <property type="entry name" value="SELENOPROTEIN S"/>
    <property type="match status" value="1"/>
</dbReference>
<feature type="transmembrane region" description="Helical" evidence="11">
    <location>
        <begin position="78"/>
        <end position="99"/>
    </location>
</feature>
<comment type="caution">
    <text evidence="12">The sequence shown here is derived from an EMBL/GenBank/DDBJ whole genome shotgun (WGS) entry which is preliminary data.</text>
</comment>
<dbReference type="GO" id="GO:0036502">
    <property type="term" value="C:Derlin-1-VIMP complex"/>
    <property type="evidence" value="ECO:0007669"/>
    <property type="project" value="TreeGrafter"/>
</dbReference>
<organism evidence="12 13">
    <name type="scientific">Engystomops pustulosus</name>
    <name type="common">Tungara frog</name>
    <name type="synonym">Physalaemus pustulosus</name>
    <dbReference type="NCBI Taxonomy" id="76066"/>
    <lineage>
        <taxon>Eukaryota</taxon>
        <taxon>Metazoa</taxon>
        <taxon>Chordata</taxon>
        <taxon>Craniata</taxon>
        <taxon>Vertebrata</taxon>
        <taxon>Euteleostomi</taxon>
        <taxon>Amphibia</taxon>
        <taxon>Batrachia</taxon>
        <taxon>Anura</taxon>
        <taxon>Neobatrachia</taxon>
        <taxon>Hyloidea</taxon>
        <taxon>Leptodactylidae</taxon>
        <taxon>Leiuperinae</taxon>
        <taxon>Engystomops</taxon>
    </lineage>
</organism>
<keyword evidence="13" id="KW-1185">Reference proteome</keyword>
<accession>A0AAV7BQW1</accession>
<evidence type="ECO:0000256" key="11">
    <source>
        <dbReference type="SAM" id="Phobius"/>
    </source>
</evidence>
<name>A0AAV7BQW1_ENGPU</name>
<keyword evidence="7" id="KW-0712">Selenocysteine</keyword>
<comment type="similarity">
    <text evidence="3">Belongs to the selenoprotein S family.</text>
</comment>
<feature type="compositionally biased region" description="Gly residues" evidence="10">
    <location>
        <begin position="211"/>
        <end position="225"/>
    </location>
</feature>
<evidence type="ECO:0000256" key="7">
    <source>
        <dbReference type="ARBA" id="ARBA00022933"/>
    </source>
</evidence>
<evidence type="ECO:0000313" key="12">
    <source>
        <dbReference type="EMBL" id="KAG8575082.1"/>
    </source>
</evidence>
<feature type="compositionally biased region" description="Low complexity" evidence="10">
    <location>
        <begin position="190"/>
        <end position="201"/>
    </location>
</feature>
<evidence type="ECO:0008006" key="14">
    <source>
        <dbReference type="Google" id="ProtNLM"/>
    </source>
</evidence>
<dbReference type="InterPro" id="IPR009703">
    <property type="entry name" value="Selenoprotein_S"/>
</dbReference>
<evidence type="ECO:0000256" key="9">
    <source>
        <dbReference type="ARBA" id="ARBA00023136"/>
    </source>
</evidence>
<comment type="subcellular location">
    <subcellularLocation>
        <location evidence="2">Cytoplasm</location>
    </subcellularLocation>
    <subcellularLocation>
        <location evidence="1">Endoplasmic reticulum membrane</location>
        <topology evidence="1">Single-pass membrane protein</topology>
    </subcellularLocation>
</comment>
<dbReference type="GO" id="GO:0030970">
    <property type="term" value="P:retrograde protein transport, ER to cytosol"/>
    <property type="evidence" value="ECO:0007669"/>
    <property type="project" value="TreeGrafter"/>
</dbReference>
<dbReference type="Pfam" id="PF06936">
    <property type="entry name" value="Selenoprotein_S"/>
    <property type="match status" value="1"/>
</dbReference>
<feature type="region of interest" description="Disordered" evidence="10">
    <location>
        <begin position="148"/>
        <end position="167"/>
    </location>
</feature>
<protein>
    <recommendedName>
        <fullName evidence="14">Selenoprotein S</fullName>
    </recommendedName>
</protein>
<reference evidence="12" key="1">
    <citation type="thesis" date="2020" institute="ProQuest LLC" country="789 East Eisenhower Parkway, Ann Arbor, MI, USA">
        <title>Comparative Genomics and Chromosome Evolution.</title>
        <authorList>
            <person name="Mudd A.B."/>
        </authorList>
    </citation>
    <scope>NUCLEOTIDE SEQUENCE</scope>
    <source>
        <strain evidence="12">237g6f4</strain>
        <tissue evidence="12">Blood</tissue>
    </source>
</reference>
<sequence>MTTCHPHSEVWNARYFRPPASDVRGGHVTPSGNWLERSKQRSRSWGFGTVSMELGDRELPAAKPDIEVEWSAYLQETVGTALSSYGWFILLGCVLLYMVKQRYSDNISSLLTPAPRTTGDPDEVVRRQEAVAAARLRMQEELNTQAERFKEKQRQLDEEKRRQKIESWESMKEGKSYKVAARLSPPQEPAPSTSASAAAAPKPKPDRKPLRGGGYNPLTGDGGGACAWRPGRRGPSAGG</sequence>
<keyword evidence="9 11" id="KW-0472">Membrane</keyword>
<evidence type="ECO:0000256" key="4">
    <source>
        <dbReference type="ARBA" id="ARBA00022490"/>
    </source>
</evidence>